<feature type="region of interest" description="Disordered" evidence="1">
    <location>
        <begin position="80"/>
        <end position="101"/>
    </location>
</feature>
<keyword evidence="3" id="KW-1185">Reference proteome</keyword>
<sequence>MVPVSASTVDKMPRRLVESPPVAGPGPHADRNYQPSLSGQPGVEAINNVSPATSLYEGGLSSRGLHPDALPAARELVFGQDISTSPGRQRQITPHEESERQWDVDNTLSEIMMSPTWPTPSPNDIPLATPEQWQGSREQQELAEARARSALSGHFPTVTSYGPAPVSDEDDIGIRPIPLSSSPVSPTRNSHGPFMHYEDVAYFDPESEPKDETDVGPRSGSFPAIPEGVNHPRARRSWDRQRKRRMKKAPPNGYDSAMATERAWWPLSSGYRECCISWAAELLWSLLSVICLAAIIAILKRHDGQGLPGWPLGISLNTLIAFLEAICRVALITPLTEGLAQLKWNWFARGERILADFGIFDDAVRGPVGNAKLIYGRRGRYDHSLPNTSVLAGCF</sequence>
<feature type="region of interest" description="Disordered" evidence="1">
    <location>
        <begin position="1"/>
        <end position="46"/>
    </location>
</feature>
<organism evidence="2 3">
    <name type="scientific">Lasiosphaeris hirsuta</name>
    <dbReference type="NCBI Taxonomy" id="260670"/>
    <lineage>
        <taxon>Eukaryota</taxon>
        <taxon>Fungi</taxon>
        <taxon>Dikarya</taxon>
        <taxon>Ascomycota</taxon>
        <taxon>Pezizomycotina</taxon>
        <taxon>Sordariomycetes</taxon>
        <taxon>Sordariomycetidae</taxon>
        <taxon>Sordariales</taxon>
        <taxon>Lasiosphaeriaceae</taxon>
        <taxon>Lasiosphaeris</taxon>
    </lineage>
</organism>
<dbReference type="AlphaFoldDB" id="A0AA40BA17"/>
<comment type="caution">
    <text evidence="2">The sequence shown here is derived from an EMBL/GenBank/DDBJ whole genome shotgun (WGS) entry which is preliminary data.</text>
</comment>
<name>A0AA40BA17_9PEZI</name>
<evidence type="ECO:0000256" key="1">
    <source>
        <dbReference type="SAM" id="MobiDB-lite"/>
    </source>
</evidence>
<feature type="compositionally biased region" description="Polar residues" evidence="1">
    <location>
        <begin position="81"/>
        <end position="92"/>
    </location>
</feature>
<dbReference type="PANTHER" id="PTHR35394">
    <property type="entry name" value="DUF3176 DOMAIN-CONTAINING PROTEIN"/>
    <property type="match status" value="1"/>
</dbReference>
<evidence type="ECO:0000313" key="3">
    <source>
        <dbReference type="Proteomes" id="UP001172102"/>
    </source>
</evidence>
<gene>
    <name evidence="2" type="ORF">B0H67DRAFT_30559</name>
</gene>
<protein>
    <submittedName>
        <fullName evidence="2">Uncharacterized protein</fullName>
    </submittedName>
</protein>
<dbReference type="InterPro" id="IPR021514">
    <property type="entry name" value="DUF3176"/>
</dbReference>
<evidence type="ECO:0000313" key="2">
    <source>
        <dbReference type="EMBL" id="KAK0730392.1"/>
    </source>
</evidence>
<dbReference type="Pfam" id="PF11374">
    <property type="entry name" value="DUF3176"/>
    <property type="match status" value="1"/>
</dbReference>
<dbReference type="Proteomes" id="UP001172102">
    <property type="component" value="Unassembled WGS sequence"/>
</dbReference>
<dbReference type="EMBL" id="JAUKUA010000001">
    <property type="protein sequence ID" value="KAK0730392.1"/>
    <property type="molecule type" value="Genomic_DNA"/>
</dbReference>
<dbReference type="PANTHER" id="PTHR35394:SF5">
    <property type="entry name" value="DUF3176 DOMAIN-CONTAINING PROTEIN"/>
    <property type="match status" value="1"/>
</dbReference>
<reference evidence="2" key="1">
    <citation type="submission" date="2023-06" db="EMBL/GenBank/DDBJ databases">
        <title>Genome-scale phylogeny and comparative genomics of the fungal order Sordariales.</title>
        <authorList>
            <consortium name="Lawrence Berkeley National Laboratory"/>
            <person name="Hensen N."/>
            <person name="Bonometti L."/>
            <person name="Westerberg I."/>
            <person name="Brannstrom I.O."/>
            <person name="Guillou S."/>
            <person name="Cros-Aarteil S."/>
            <person name="Calhoun S."/>
            <person name="Haridas S."/>
            <person name="Kuo A."/>
            <person name="Mondo S."/>
            <person name="Pangilinan J."/>
            <person name="Riley R."/>
            <person name="Labutti K."/>
            <person name="Andreopoulos B."/>
            <person name="Lipzen A."/>
            <person name="Chen C."/>
            <person name="Yanf M."/>
            <person name="Daum C."/>
            <person name="Ng V."/>
            <person name="Clum A."/>
            <person name="Steindorff A."/>
            <person name="Ohm R."/>
            <person name="Martin F."/>
            <person name="Silar P."/>
            <person name="Natvig D."/>
            <person name="Lalanne C."/>
            <person name="Gautier V."/>
            <person name="Ament-Velasquez S.L."/>
            <person name="Kruys A."/>
            <person name="Hutchinson M.I."/>
            <person name="Powell A.J."/>
            <person name="Barry K."/>
            <person name="Miller A.N."/>
            <person name="Grigoriev I.V."/>
            <person name="Debuchy R."/>
            <person name="Gladieux P."/>
            <person name="Thoren M.H."/>
            <person name="Johannesson H."/>
        </authorList>
    </citation>
    <scope>NUCLEOTIDE SEQUENCE</scope>
    <source>
        <strain evidence="2">SMH4607-1</strain>
    </source>
</reference>
<feature type="region of interest" description="Disordered" evidence="1">
    <location>
        <begin position="206"/>
        <end position="253"/>
    </location>
</feature>
<proteinExistence type="predicted"/>
<accession>A0AA40BA17</accession>